<dbReference type="InterPro" id="IPR036866">
    <property type="entry name" value="RibonucZ/Hydroxyglut_hydro"/>
</dbReference>
<feature type="domain" description="Metallo-beta-lactamase" evidence="2">
    <location>
        <begin position="99"/>
        <end position="306"/>
    </location>
</feature>
<dbReference type="Gene3D" id="3.60.15.10">
    <property type="entry name" value="Ribonuclease Z/Hydroxyacylglutathione hydrolase-like"/>
    <property type="match status" value="1"/>
</dbReference>
<evidence type="ECO:0000313" key="4">
    <source>
        <dbReference type="Proteomes" id="UP000737171"/>
    </source>
</evidence>
<evidence type="ECO:0000313" key="3">
    <source>
        <dbReference type="EMBL" id="NRF65862.1"/>
    </source>
</evidence>
<proteinExistence type="predicted"/>
<dbReference type="PIRSF" id="PIRSF038896">
    <property type="entry name" value="NAPE-PLD"/>
    <property type="match status" value="1"/>
</dbReference>
<dbReference type="Proteomes" id="UP000737171">
    <property type="component" value="Unassembled WGS sequence"/>
</dbReference>
<keyword evidence="4" id="KW-1185">Reference proteome</keyword>
<dbReference type="PANTHER" id="PTHR15032">
    <property type="entry name" value="N-ACYL-PHOSPHATIDYLETHANOLAMINE-HYDROLYZING PHOSPHOLIPASE D"/>
    <property type="match status" value="1"/>
</dbReference>
<gene>
    <name evidence="3" type="ORF">HLB44_02560</name>
</gene>
<reference evidence="3 4" key="1">
    <citation type="submission" date="2020-05" db="EMBL/GenBank/DDBJ databases">
        <title>Aquincola sp. isolate from soil.</title>
        <authorList>
            <person name="Han J."/>
            <person name="Kim D.-U."/>
        </authorList>
    </citation>
    <scope>NUCLEOTIDE SEQUENCE [LARGE SCALE GENOMIC DNA]</scope>
    <source>
        <strain evidence="3 4">S2</strain>
    </source>
</reference>
<dbReference type="InterPro" id="IPR024884">
    <property type="entry name" value="NAPE-PLD"/>
</dbReference>
<evidence type="ECO:0000259" key="2">
    <source>
        <dbReference type="Pfam" id="PF12706"/>
    </source>
</evidence>
<dbReference type="InterPro" id="IPR001279">
    <property type="entry name" value="Metallo-B-lactamas"/>
</dbReference>
<accession>A0ABX2EBY1</accession>
<feature type="region of interest" description="Disordered" evidence="1">
    <location>
        <begin position="1"/>
        <end position="24"/>
    </location>
</feature>
<dbReference type="Pfam" id="PF12706">
    <property type="entry name" value="Lactamase_B_2"/>
    <property type="match status" value="1"/>
</dbReference>
<dbReference type="RefSeq" id="WP_173120286.1">
    <property type="nucleotide sequence ID" value="NZ_JABRWJ010000001.1"/>
</dbReference>
<sequence>MPRNPFYDPTQPHHRPDGFRNPGSDEVVKSLAQVLRWRLDARRDGLPRPPSDPIPTARPDLTRLQAYAAAHAADPADHGPSITWVGHATVLAQLGGLSVLTDPIFSERASPLPGFGPKRHQAPGLAPHELPHVDLVLISHNHYDHLDDASVRALASQAGGAPLFVVPLGLKAWLAARGITRVAELDWWQSVDVGGGTEVVLLPAQHWSARGLNDRMLTLWGGYAVLAGDCHLFYPGDTGYSRDFARVREHFAPRQQQAAGGGFDMALIPIGAYAPRWFMSAQHVDVDEALKICADVGAKRMVGVHWGTFALSDEALDEPPRVLRALREERGLSEDQCWLMAIGETRLLPSRRAEPR</sequence>
<protein>
    <submittedName>
        <fullName evidence="3">MBL fold metallo-hydrolase</fullName>
    </submittedName>
</protein>
<name>A0ABX2EBY1_9BURK</name>
<dbReference type="EMBL" id="JABRWJ010000001">
    <property type="protein sequence ID" value="NRF65862.1"/>
    <property type="molecule type" value="Genomic_DNA"/>
</dbReference>
<organism evidence="3 4">
    <name type="scientific">Pseudaquabacterium terrae</name>
    <dbReference type="NCBI Taxonomy" id="2732868"/>
    <lineage>
        <taxon>Bacteria</taxon>
        <taxon>Pseudomonadati</taxon>
        <taxon>Pseudomonadota</taxon>
        <taxon>Betaproteobacteria</taxon>
        <taxon>Burkholderiales</taxon>
        <taxon>Sphaerotilaceae</taxon>
        <taxon>Pseudaquabacterium</taxon>
    </lineage>
</organism>
<dbReference type="SUPFAM" id="SSF56281">
    <property type="entry name" value="Metallo-hydrolase/oxidoreductase"/>
    <property type="match status" value="1"/>
</dbReference>
<comment type="caution">
    <text evidence="3">The sequence shown here is derived from an EMBL/GenBank/DDBJ whole genome shotgun (WGS) entry which is preliminary data.</text>
</comment>
<dbReference type="PANTHER" id="PTHR15032:SF4">
    <property type="entry name" value="N-ACYL-PHOSPHATIDYLETHANOLAMINE-HYDROLYZING PHOSPHOLIPASE D"/>
    <property type="match status" value="1"/>
</dbReference>
<evidence type="ECO:0000256" key="1">
    <source>
        <dbReference type="SAM" id="MobiDB-lite"/>
    </source>
</evidence>